<keyword evidence="6" id="KW-0863">Zinc-finger</keyword>
<proteinExistence type="predicted"/>
<dbReference type="InterPro" id="IPR033614">
    <property type="entry name" value="RASSF1-6"/>
</dbReference>
<dbReference type="Gene3D" id="3.10.20.90">
    <property type="entry name" value="Phosphatidylinositol 3-kinase Catalytic Subunit, Chain A, domain 1"/>
    <property type="match status" value="1"/>
</dbReference>
<evidence type="ECO:0000256" key="6">
    <source>
        <dbReference type="ARBA" id="ARBA00022771"/>
    </source>
</evidence>
<keyword evidence="8" id="KW-0206">Cytoskeleton</keyword>
<evidence type="ECO:0000256" key="7">
    <source>
        <dbReference type="ARBA" id="ARBA00022833"/>
    </source>
</evidence>
<keyword evidence="10" id="KW-1185">Reference proteome</keyword>
<protein>
    <submittedName>
        <fullName evidence="11">Ras association domain-containing protein 5-like</fullName>
    </submittedName>
</protein>
<keyword evidence="3" id="KW-0597">Phosphoprotein</keyword>
<evidence type="ECO:0000313" key="11">
    <source>
        <dbReference type="RefSeq" id="XP_030044656.1"/>
    </source>
</evidence>
<dbReference type="KEGG" id="muo:115458937"/>
<sequence>MSSGYSSLDEELEEFFFTAKSTFFKGGSAAKNVKRDAAVEETPKALTPQEIQQKIERYNSKVKNCLLMKQNDDGTYTGFIKVHLKLRRPVTVPAGIRPQSIYDALKEVNPADRTDRRTSFYLPLDAVKQLHISSTTTVAEVIQGLLKKFMVLDNPQKFALFKQLKKDRQGRSLCQSQTVRKT</sequence>
<dbReference type="GO" id="GO:0008270">
    <property type="term" value="F:zinc ion binding"/>
    <property type="evidence" value="ECO:0007669"/>
    <property type="project" value="UniProtKB-KW"/>
</dbReference>
<dbReference type="InterPro" id="IPR000159">
    <property type="entry name" value="RA_dom"/>
</dbReference>
<feature type="domain" description="Ras-associating" evidence="9">
    <location>
        <begin position="118"/>
        <end position="182"/>
    </location>
</feature>
<dbReference type="GO" id="GO:0005634">
    <property type="term" value="C:nucleus"/>
    <property type="evidence" value="ECO:0007669"/>
    <property type="project" value="TreeGrafter"/>
</dbReference>
<evidence type="ECO:0000256" key="1">
    <source>
        <dbReference type="ARBA" id="ARBA00004245"/>
    </source>
</evidence>
<keyword evidence="2" id="KW-0963">Cytoplasm</keyword>
<dbReference type="FunFam" id="3.10.20.90:FF:000048">
    <property type="entry name" value="Ras association domain family member 1"/>
    <property type="match status" value="1"/>
</dbReference>
<evidence type="ECO:0000256" key="4">
    <source>
        <dbReference type="ARBA" id="ARBA00022701"/>
    </source>
</evidence>
<dbReference type="PROSITE" id="PS50200">
    <property type="entry name" value="RA"/>
    <property type="match status" value="1"/>
</dbReference>
<dbReference type="GO" id="GO:0007165">
    <property type="term" value="P:signal transduction"/>
    <property type="evidence" value="ECO:0007669"/>
    <property type="project" value="InterPro"/>
</dbReference>
<reference evidence="11" key="1">
    <citation type="submission" date="2025-08" db="UniProtKB">
        <authorList>
            <consortium name="RefSeq"/>
        </authorList>
    </citation>
    <scope>IDENTIFICATION</scope>
</reference>
<comment type="subcellular location">
    <subcellularLocation>
        <location evidence="1">Cytoplasm</location>
        <location evidence="1">Cytoskeleton</location>
    </subcellularLocation>
</comment>
<name>A0A6P7WTY6_9AMPH</name>
<dbReference type="GeneID" id="115458937"/>
<evidence type="ECO:0000256" key="2">
    <source>
        <dbReference type="ARBA" id="ARBA00022490"/>
    </source>
</evidence>
<dbReference type="Proteomes" id="UP000515156">
    <property type="component" value="Unplaced"/>
</dbReference>
<evidence type="ECO:0000256" key="3">
    <source>
        <dbReference type="ARBA" id="ARBA00022553"/>
    </source>
</evidence>
<dbReference type="PANTHER" id="PTHR22738:SF9">
    <property type="entry name" value="RAS ASSOCIATION DOMAIN-CONTAINING PROTEIN 5"/>
    <property type="match status" value="1"/>
</dbReference>
<dbReference type="Pfam" id="PF00788">
    <property type="entry name" value="RA"/>
    <property type="match status" value="1"/>
</dbReference>
<dbReference type="OrthoDB" id="74314at2759"/>
<dbReference type="GO" id="GO:0005874">
    <property type="term" value="C:microtubule"/>
    <property type="evidence" value="ECO:0007669"/>
    <property type="project" value="UniProtKB-KW"/>
</dbReference>
<organism evidence="10 11">
    <name type="scientific">Microcaecilia unicolor</name>
    <dbReference type="NCBI Taxonomy" id="1415580"/>
    <lineage>
        <taxon>Eukaryota</taxon>
        <taxon>Metazoa</taxon>
        <taxon>Chordata</taxon>
        <taxon>Craniata</taxon>
        <taxon>Vertebrata</taxon>
        <taxon>Euteleostomi</taxon>
        <taxon>Amphibia</taxon>
        <taxon>Gymnophiona</taxon>
        <taxon>Siphonopidae</taxon>
        <taxon>Microcaecilia</taxon>
    </lineage>
</organism>
<keyword evidence="4" id="KW-0493">Microtubule</keyword>
<evidence type="ECO:0000256" key="5">
    <source>
        <dbReference type="ARBA" id="ARBA00022723"/>
    </source>
</evidence>
<evidence type="ECO:0000313" key="10">
    <source>
        <dbReference type="Proteomes" id="UP000515156"/>
    </source>
</evidence>
<accession>A0A6P7WTY6</accession>
<dbReference type="RefSeq" id="XP_030044656.1">
    <property type="nucleotide sequence ID" value="XM_030188796.1"/>
</dbReference>
<evidence type="ECO:0000259" key="9">
    <source>
        <dbReference type="PROSITE" id="PS50200"/>
    </source>
</evidence>
<evidence type="ECO:0000256" key="8">
    <source>
        <dbReference type="ARBA" id="ARBA00023212"/>
    </source>
</evidence>
<dbReference type="AlphaFoldDB" id="A0A6P7WTY6"/>
<keyword evidence="7" id="KW-0862">Zinc</keyword>
<gene>
    <name evidence="11" type="primary">LOC115458937</name>
</gene>
<dbReference type="PANTHER" id="PTHR22738">
    <property type="entry name" value="RASSF"/>
    <property type="match status" value="1"/>
</dbReference>
<keyword evidence="5" id="KW-0479">Metal-binding</keyword>
<dbReference type="InParanoid" id="A0A6P7WTY6"/>